<reference evidence="2" key="1">
    <citation type="submission" date="2019-07" db="EMBL/GenBank/DDBJ databases">
        <authorList>
            <person name="Dittberner H."/>
        </authorList>
    </citation>
    <scope>NUCLEOTIDE SEQUENCE [LARGE SCALE GENOMIC DNA]</scope>
</reference>
<feature type="region of interest" description="Disordered" evidence="1">
    <location>
        <begin position="1"/>
        <end position="26"/>
    </location>
</feature>
<organism evidence="2 3">
    <name type="scientific">Arabis nemorensis</name>
    <dbReference type="NCBI Taxonomy" id="586526"/>
    <lineage>
        <taxon>Eukaryota</taxon>
        <taxon>Viridiplantae</taxon>
        <taxon>Streptophyta</taxon>
        <taxon>Embryophyta</taxon>
        <taxon>Tracheophyta</taxon>
        <taxon>Spermatophyta</taxon>
        <taxon>Magnoliopsida</taxon>
        <taxon>eudicotyledons</taxon>
        <taxon>Gunneridae</taxon>
        <taxon>Pentapetalae</taxon>
        <taxon>rosids</taxon>
        <taxon>malvids</taxon>
        <taxon>Brassicales</taxon>
        <taxon>Brassicaceae</taxon>
        <taxon>Arabideae</taxon>
        <taxon>Arabis</taxon>
    </lineage>
</organism>
<dbReference type="AlphaFoldDB" id="A0A565AMT9"/>
<sequence>MDGETPDAQKNDHENEDSLMNVNPSSEYGLSKVKKLVYIERATTHIGFGQRKVVISSSPSKDHSQGTLQFTMSANGSPCFVFKLENQKDVYVASLSNNIVKDQSVLDYSYMIHLQRGEPSSHLVGRVKVTSLLLNERTIERQFVLFGTNGEHPQIQQCRKKNRGFSKKVVDVIRNNQSISSLRRSWDEQLQEPRFENKFPTNLETLAVVVKEESLEEEIGGWGLKFLKKSRLVQTNDATETETETSSSLISMDVVIPSGIHGGPEDGPLSLIERWKSEGNCDCEGWDLGCSLTILRGQAPKDHCNHLELFEEENETPGVRIVNGHGGFYFVQFHTKISVLQSFSIALAFIHSQKLRH</sequence>
<evidence type="ECO:0000313" key="3">
    <source>
        <dbReference type="Proteomes" id="UP000489600"/>
    </source>
</evidence>
<gene>
    <name evidence="2" type="ORF">ANE_LOCUS393</name>
</gene>
<proteinExistence type="predicted"/>
<dbReference type="PANTHER" id="PTHR31390">
    <property type="entry name" value="EXPRESSED PROTEIN"/>
    <property type="match status" value="1"/>
</dbReference>
<dbReference type="Pfam" id="PF12043">
    <property type="entry name" value="DUF3527"/>
    <property type="match status" value="1"/>
</dbReference>
<comment type="caution">
    <text evidence="2">The sequence shown here is derived from an EMBL/GenBank/DDBJ whole genome shotgun (WGS) entry which is preliminary data.</text>
</comment>
<accession>A0A565AMT9</accession>
<name>A0A565AMT9_9BRAS</name>
<evidence type="ECO:0000256" key="1">
    <source>
        <dbReference type="SAM" id="MobiDB-lite"/>
    </source>
</evidence>
<dbReference type="EMBL" id="CABITT030000001">
    <property type="protein sequence ID" value="VVA89948.1"/>
    <property type="molecule type" value="Genomic_DNA"/>
</dbReference>
<dbReference type="PANTHER" id="PTHR31390:SF2">
    <property type="entry name" value="EXPRESSED PROTEIN"/>
    <property type="match status" value="1"/>
</dbReference>
<dbReference type="InterPro" id="IPR021916">
    <property type="entry name" value="DUF3527"/>
</dbReference>
<protein>
    <submittedName>
        <fullName evidence="2">Uncharacterized protein</fullName>
    </submittedName>
</protein>
<evidence type="ECO:0000313" key="2">
    <source>
        <dbReference type="EMBL" id="VVA89948.1"/>
    </source>
</evidence>
<keyword evidence="3" id="KW-1185">Reference proteome</keyword>
<dbReference type="Proteomes" id="UP000489600">
    <property type="component" value="Unassembled WGS sequence"/>
</dbReference>
<dbReference type="OrthoDB" id="767438at2759"/>